<evidence type="ECO:0000313" key="1">
    <source>
        <dbReference type="EMBL" id="KKM87371.1"/>
    </source>
</evidence>
<proteinExistence type="predicted"/>
<dbReference type="EMBL" id="LAZR01007109">
    <property type="protein sequence ID" value="KKM87371.1"/>
    <property type="molecule type" value="Genomic_DNA"/>
</dbReference>
<organism evidence="1">
    <name type="scientific">marine sediment metagenome</name>
    <dbReference type="NCBI Taxonomy" id="412755"/>
    <lineage>
        <taxon>unclassified sequences</taxon>
        <taxon>metagenomes</taxon>
        <taxon>ecological metagenomes</taxon>
    </lineage>
</organism>
<dbReference type="AlphaFoldDB" id="A0A0F9LJI3"/>
<sequence length="114" mass="13638">MGTNGHMINEIQFTVEYYPKLGKKGWLFWANRYRSEPNEIKETKSASILKNMKEFEPVKVLYGRHLDGFFASGRPWRSVFPIFVRIKDEKTLKKIEYIFSFPKILIYRNELLDI</sequence>
<accession>A0A0F9LJI3</accession>
<comment type="caution">
    <text evidence="1">The sequence shown here is derived from an EMBL/GenBank/DDBJ whole genome shotgun (WGS) entry which is preliminary data.</text>
</comment>
<reference evidence="1" key="1">
    <citation type="journal article" date="2015" name="Nature">
        <title>Complex archaea that bridge the gap between prokaryotes and eukaryotes.</title>
        <authorList>
            <person name="Spang A."/>
            <person name="Saw J.H."/>
            <person name="Jorgensen S.L."/>
            <person name="Zaremba-Niedzwiedzka K."/>
            <person name="Martijn J."/>
            <person name="Lind A.E."/>
            <person name="van Eijk R."/>
            <person name="Schleper C."/>
            <person name="Guy L."/>
            <person name="Ettema T.J."/>
        </authorList>
    </citation>
    <scope>NUCLEOTIDE SEQUENCE</scope>
</reference>
<name>A0A0F9LJI3_9ZZZZ</name>
<protein>
    <submittedName>
        <fullName evidence="1">Uncharacterized protein</fullName>
    </submittedName>
</protein>
<gene>
    <name evidence="1" type="ORF">LCGC14_1269610</name>
</gene>